<name>A0A251TJN0_HELAN</name>
<proteinExistence type="predicted"/>
<evidence type="ECO:0000313" key="1">
    <source>
        <dbReference type="EMBL" id="OTG11338.1"/>
    </source>
</evidence>
<dbReference type="EMBL" id="CM007899">
    <property type="protein sequence ID" value="OTG11338.1"/>
    <property type="molecule type" value="Genomic_DNA"/>
</dbReference>
<gene>
    <name evidence="1" type="ORF">HannXRQ_Chr10g0297611</name>
</gene>
<dbReference type="Proteomes" id="UP000215914">
    <property type="component" value="Chromosome 10"/>
</dbReference>
<dbReference type="InParanoid" id="A0A251TJN0"/>
<reference evidence="2" key="1">
    <citation type="journal article" date="2017" name="Nature">
        <title>The sunflower genome provides insights into oil metabolism, flowering and Asterid evolution.</title>
        <authorList>
            <person name="Badouin H."/>
            <person name="Gouzy J."/>
            <person name="Grassa C.J."/>
            <person name="Murat F."/>
            <person name="Staton S.E."/>
            <person name="Cottret L."/>
            <person name="Lelandais-Briere C."/>
            <person name="Owens G.L."/>
            <person name="Carrere S."/>
            <person name="Mayjonade B."/>
            <person name="Legrand L."/>
            <person name="Gill N."/>
            <person name="Kane N.C."/>
            <person name="Bowers J.E."/>
            <person name="Hubner S."/>
            <person name="Bellec A."/>
            <person name="Berard A."/>
            <person name="Berges H."/>
            <person name="Blanchet N."/>
            <person name="Boniface M.C."/>
            <person name="Brunel D."/>
            <person name="Catrice O."/>
            <person name="Chaidir N."/>
            <person name="Claudel C."/>
            <person name="Donnadieu C."/>
            <person name="Faraut T."/>
            <person name="Fievet G."/>
            <person name="Helmstetter N."/>
            <person name="King M."/>
            <person name="Knapp S.J."/>
            <person name="Lai Z."/>
            <person name="Le Paslier M.C."/>
            <person name="Lippi Y."/>
            <person name="Lorenzon L."/>
            <person name="Mandel J.R."/>
            <person name="Marage G."/>
            <person name="Marchand G."/>
            <person name="Marquand E."/>
            <person name="Bret-Mestries E."/>
            <person name="Morien E."/>
            <person name="Nambeesan S."/>
            <person name="Nguyen T."/>
            <person name="Pegot-Espagnet P."/>
            <person name="Pouilly N."/>
            <person name="Raftis F."/>
            <person name="Sallet E."/>
            <person name="Schiex T."/>
            <person name="Thomas J."/>
            <person name="Vandecasteele C."/>
            <person name="Vares D."/>
            <person name="Vear F."/>
            <person name="Vautrin S."/>
            <person name="Crespi M."/>
            <person name="Mangin B."/>
            <person name="Burke J.M."/>
            <person name="Salse J."/>
            <person name="Munos S."/>
            <person name="Vincourt P."/>
            <person name="Rieseberg L.H."/>
            <person name="Langlade N.B."/>
        </authorList>
    </citation>
    <scope>NUCLEOTIDE SEQUENCE [LARGE SCALE GENOMIC DNA]</scope>
    <source>
        <strain evidence="2">cv. SF193</strain>
    </source>
</reference>
<protein>
    <submittedName>
        <fullName evidence="1">Uncharacterized protein</fullName>
    </submittedName>
</protein>
<dbReference type="AlphaFoldDB" id="A0A251TJN0"/>
<accession>A0A251TJN0</accession>
<organism evidence="1 2">
    <name type="scientific">Helianthus annuus</name>
    <name type="common">Common sunflower</name>
    <dbReference type="NCBI Taxonomy" id="4232"/>
    <lineage>
        <taxon>Eukaryota</taxon>
        <taxon>Viridiplantae</taxon>
        <taxon>Streptophyta</taxon>
        <taxon>Embryophyta</taxon>
        <taxon>Tracheophyta</taxon>
        <taxon>Spermatophyta</taxon>
        <taxon>Magnoliopsida</taxon>
        <taxon>eudicotyledons</taxon>
        <taxon>Gunneridae</taxon>
        <taxon>Pentapetalae</taxon>
        <taxon>asterids</taxon>
        <taxon>campanulids</taxon>
        <taxon>Asterales</taxon>
        <taxon>Asteraceae</taxon>
        <taxon>Asteroideae</taxon>
        <taxon>Heliantheae alliance</taxon>
        <taxon>Heliantheae</taxon>
        <taxon>Helianthus</taxon>
    </lineage>
</organism>
<sequence>MMMTIRDRRRMWVPDIDAEDIPVAGKRCDESIKVGVFRFWVKICGWKCGSEVGDNFIYKKVNFCHTSHLRSITIV</sequence>
<evidence type="ECO:0000313" key="2">
    <source>
        <dbReference type="Proteomes" id="UP000215914"/>
    </source>
</evidence>
<keyword evidence="2" id="KW-1185">Reference proteome</keyword>